<gene>
    <name evidence="1" type="ORF">OIE_05509</name>
</gene>
<comment type="caution">
    <text evidence="1">The sequence shown here is derived from an EMBL/GenBank/DDBJ whole genome shotgun (WGS) entry which is preliminary data.</text>
</comment>
<evidence type="ECO:0000313" key="2">
    <source>
        <dbReference type="Proteomes" id="UP000010553"/>
    </source>
</evidence>
<dbReference type="Proteomes" id="UP000010553">
    <property type="component" value="Unassembled WGS sequence"/>
</dbReference>
<reference evidence="1 2" key="1">
    <citation type="submission" date="2012-12" db="EMBL/GenBank/DDBJ databases">
        <title>The Genome Sequence of Enterococcus faecium E1590.</title>
        <authorList>
            <consortium name="The Broad Institute Genome Sequencing Platform"/>
            <consortium name="The Broad Institute Genome Sequencing Center for Infectious Disease"/>
            <person name="Earl A.M."/>
            <person name="Gilmore M.S."/>
            <person name="van Schaik W."/>
            <person name="Lebreton F."/>
            <person name="Willems R.J."/>
            <person name="Walker B."/>
            <person name="Young S.K."/>
            <person name="Zeng Q."/>
            <person name="Gargeya S."/>
            <person name="Fitzgerald M."/>
            <person name="Haas B."/>
            <person name="Abouelleil A."/>
            <person name="Alvarado L."/>
            <person name="Arachchi H.M."/>
            <person name="Berlin A.M."/>
            <person name="Chapman S.B."/>
            <person name="Dewar J."/>
            <person name="Goldberg J."/>
            <person name="Griggs A."/>
            <person name="Gujja S."/>
            <person name="Hansen M."/>
            <person name="Howarth C."/>
            <person name="Imamovic A."/>
            <person name="Larimer J."/>
            <person name="McCowan C."/>
            <person name="Murphy C."/>
            <person name="Neiman D."/>
            <person name="Pearson M."/>
            <person name="Priest M."/>
            <person name="Roberts A."/>
            <person name="Saif S."/>
            <person name="Shea T."/>
            <person name="Sisk P."/>
            <person name="Sykes S."/>
            <person name="Wortman J."/>
            <person name="Nusbaum C."/>
            <person name="Birren B."/>
        </authorList>
    </citation>
    <scope>NUCLEOTIDE SEQUENCE [LARGE SCALE GENOMIC DNA]</scope>
    <source>
        <strain evidence="1 2">E1590</strain>
    </source>
</reference>
<protein>
    <submittedName>
        <fullName evidence="1">Uncharacterized protein</fullName>
    </submittedName>
</protein>
<proteinExistence type="predicted"/>
<evidence type="ECO:0000313" key="1">
    <source>
        <dbReference type="EMBL" id="ELB00047.1"/>
    </source>
</evidence>
<sequence>MYSYYKIEKNQIRESSEEDYNWLVVKHGNEEEKKSC</sequence>
<name>A0A828ZM59_ENTFC</name>
<dbReference type="AlphaFoldDB" id="A0A828ZM59"/>
<dbReference type="EMBL" id="AHXC01000018">
    <property type="protein sequence ID" value="ELB00047.1"/>
    <property type="molecule type" value="Genomic_DNA"/>
</dbReference>
<organism evidence="1 2">
    <name type="scientific">Enterococcus faecium EnGen0003</name>
    <dbReference type="NCBI Taxonomy" id="1138901"/>
    <lineage>
        <taxon>Bacteria</taxon>
        <taxon>Bacillati</taxon>
        <taxon>Bacillota</taxon>
        <taxon>Bacilli</taxon>
        <taxon>Lactobacillales</taxon>
        <taxon>Enterococcaceae</taxon>
        <taxon>Enterococcus</taxon>
    </lineage>
</organism>
<accession>A0A828ZM59</accession>